<accession>A0A9P5N3G9</accession>
<feature type="transmembrane region" description="Helical" evidence="1">
    <location>
        <begin position="69"/>
        <end position="93"/>
    </location>
</feature>
<evidence type="ECO:0000313" key="3">
    <source>
        <dbReference type="Proteomes" id="UP000759537"/>
    </source>
</evidence>
<comment type="caution">
    <text evidence="2">The sequence shown here is derived from an EMBL/GenBank/DDBJ whole genome shotgun (WGS) entry which is preliminary data.</text>
</comment>
<keyword evidence="1" id="KW-0472">Membrane</keyword>
<evidence type="ECO:0000256" key="1">
    <source>
        <dbReference type="SAM" id="Phobius"/>
    </source>
</evidence>
<keyword evidence="1" id="KW-1133">Transmembrane helix</keyword>
<keyword evidence="3" id="KW-1185">Reference proteome</keyword>
<evidence type="ECO:0000313" key="2">
    <source>
        <dbReference type="EMBL" id="KAF8485744.1"/>
    </source>
</evidence>
<dbReference type="EMBL" id="WHVB01000002">
    <property type="protein sequence ID" value="KAF8485744.1"/>
    <property type="molecule type" value="Genomic_DNA"/>
</dbReference>
<gene>
    <name evidence="2" type="ORF">DFH94DRAFT_807783</name>
</gene>
<reference evidence="2" key="1">
    <citation type="submission" date="2019-10" db="EMBL/GenBank/DDBJ databases">
        <authorList>
            <consortium name="DOE Joint Genome Institute"/>
            <person name="Kuo A."/>
            <person name="Miyauchi S."/>
            <person name="Kiss E."/>
            <person name="Drula E."/>
            <person name="Kohler A."/>
            <person name="Sanchez-Garcia M."/>
            <person name="Andreopoulos B."/>
            <person name="Barry K.W."/>
            <person name="Bonito G."/>
            <person name="Buee M."/>
            <person name="Carver A."/>
            <person name="Chen C."/>
            <person name="Cichocki N."/>
            <person name="Clum A."/>
            <person name="Culley D."/>
            <person name="Crous P.W."/>
            <person name="Fauchery L."/>
            <person name="Girlanda M."/>
            <person name="Hayes R."/>
            <person name="Keri Z."/>
            <person name="LaButti K."/>
            <person name="Lipzen A."/>
            <person name="Lombard V."/>
            <person name="Magnuson J."/>
            <person name="Maillard F."/>
            <person name="Morin E."/>
            <person name="Murat C."/>
            <person name="Nolan M."/>
            <person name="Ohm R."/>
            <person name="Pangilinan J."/>
            <person name="Pereira M."/>
            <person name="Perotto S."/>
            <person name="Peter M."/>
            <person name="Riley R."/>
            <person name="Sitrit Y."/>
            <person name="Stielow B."/>
            <person name="Szollosi G."/>
            <person name="Zifcakova L."/>
            <person name="Stursova M."/>
            <person name="Spatafora J.W."/>
            <person name="Tedersoo L."/>
            <person name="Vaario L.-M."/>
            <person name="Yamada A."/>
            <person name="Yan M."/>
            <person name="Wang P."/>
            <person name="Xu J."/>
            <person name="Bruns T."/>
            <person name="Baldrian P."/>
            <person name="Vilgalys R."/>
            <person name="Henrissat B."/>
            <person name="Grigoriev I.V."/>
            <person name="Hibbett D."/>
            <person name="Nagy L.G."/>
            <person name="Martin F.M."/>
        </authorList>
    </citation>
    <scope>NUCLEOTIDE SEQUENCE</scope>
    <source>
        <strain evidence="2">Prilba</strain>
    </source>
</reference>
<organism evidence="2 3">
    <name type="scientific">Russula ochroleuca</name>
    <dbReference type="NCBI Taxonomy" id="152965"/>
    <lineage>
        <taxon>Eukaryota</taxon>
        <taxon>Fungi</taxon>
        <taxon>Dikarya</taxon>
        <taxon>Basidiomycota</taxon>
        <taxon>Agaricomycotina</taxon>
        <taxon>Agaricomycetes</taxon>
        <taxon>Russulales</taxon>
        <taxon>Russulaceae</taxon>
        <taxon>Russula</taxon>
    </lineage>
</organism>
<keyword evidence="1" id="KW-0812">Transmembrane</keyword>
<name>A0A9P5N3G9_9AGAM</name>
<protein>
    <submittedName>
        <fullName evidence="2">Uncharacterized protein</fullName>
    </submittedName>
</protein>
<reference evidence="2" key="2">
    <citation type="journal article" date="2020" name="Nat. Commun.">
        <title>Large-scale genome sequencing of mycorrhizal fungi provides insights into the early evolution of symbiotic traits.</title>
        <authorList>
            <person name="Miyauchi S."/>
            <person name="Kiss E."/>
            <person name="Kuo A."/>
            <person name="Drula E."/>
            <person name="Kohler A."/>
            <person name="Sanchez-Garcia M."/>
            <person name="Morin E."/>
            <person name="Andreopoulos B."/>
            <person name="Barry K.W."/>
            <person name="Bonito G."/>
            <person name="Buee M."/>
            <person name="Carver A."/>
            <person name="Chen C."/>
            <person name="Cichocki N."/>
            <person name="Clum A."/>
            <person name="Culley D."/>
            <person name="Crous P.W."/>
            <person name="Fauchery L."/>
            <person name="Girlanda M."/>
            <person name="Hayes R.D."/>
            <person name="Keri Z."/>
            <person name="LaButti K."/>
            <person name="Lipzen A."/>
            <person name="Lombard V."/>
            <person name="Magnuson J."/>
            <person name="Maillard F."/>
            <person name="Murat C."/>
            <person name="Nolan M."/>
            <person name="Ohm R.A."/>
            <person name="Pangilinan J."/>
            <person name="Pereira M.F."/>
            <person name="Perotto S."/>
            <person name="Peter M."/>
            <person name="Pfister S."/>
            <person name="Riley R."/>
            <person name="Sitrit Y."/>
            <person name="Stielow J.B."/>
            <person name="Szollosi G."/>
            <person name="Zifcakova L."/>
            <person name="Stursova M."/>
            <person name="Spatafora J.W."/>
            <person name="Tedersoo L."/>
            <person name="Vaario L.M."/>
            <person name="Yamada A."/>
            <person name="Yan M."/>
            <person name="Wang P."/>
            <person name="Xu J."/>
            <person name="Bruns T."/>
            <person name="Baldrian P."/>
            <person name="Vilgalys R."/>
            <person name="Dunand C."/>
            <person name="Henrissat B."/>
            <person name="Grigoriev I.V."/>
            <person name="Hibbett D."/>
            <person name="Nagy L.G."/>
            <person name="Martin F.M."/>
        </authorList>
    </citation>
    <scope>NUCLEOTIDE SEQUENCE</scope>
    <source>
        <strain evidence="2">Prilba</strain>
    </source>
</reference>
<proteinExistence type="predicted"/>
<dbReference type="AlphaFoldDB" id="A0A9P5N3G9"/>
<sequence length="150" mass="17017">MDRDDDARRAIILCTSAPASEPNPVGGHVMSGPSRPVYGALEYLQQPPVTRTQGAWQGAWTMQRCVFGLFWGTIGLHAAFTTFIFSFVICYFFDNNTRLRPEPDVQHVMERLVHVINATVHSVQRPSAECCQPENWTVRYEQENNSGRLF</sequence>
<dbReference type="Proteomes" id="UP000759537">
    <property type="component" value="Unassembled WGS sequence"/>
</dbReference>